<feature type="transmembrane region" description="Helical" evidence="2">
    <location>
        <begin position="12"/>
        <end position="37"/>
    </location>
</feature>
<keyword evidence="2" id="KW-0812">Transmembrane</keyword>
<feature type="domain" description="Polysaccharide biosynthesis protein CapD-like" evidence="3">
    <location>
        <begin position="286"/>
        <end position="576"/>
    </location>
</feature>
<accession>A0A6N3D4G8</accession>
<dbReference type="InterPro" id="IPR003869">
    <property type="entry name" value="Polysac_CapD-like"/>
</dbReference>
<dbReference type="Pfam" id="PF13727">
    <property type="entry name" value="CoA_binding_3"/>
    <property type="match status" value="1"/>
</dbReference>
<dbReference type="SUPFAM" id="SSF51735">
    <property type="entry name" value="NAD(P)-binding Rossmann-fold domains"/>
    <property type="match status" value="1"/>
</dbReference>
<organism evidence="4">
    <name type="scientific">Eubacterium limosum</name>
    <dbReference type="NCBI Taxonomy" id="1736"/>
    <lineage>
        <taxon>Bacteria</taxon>
        <taxon>Bacillati</taxon>
        <taxon>Bacillota</taxon>
        <taxon>Clostridia</taxon>
        <taxon>Eubacteriales</taxon>
        <taxon>Eubacteriaceae</taxon>
        <taxon>Eubacterium</taxon>
    </lineage>
</organism>
<dbReference type="PANTHER" id="PTHR43318:SF1">
    <property type="entry name" value="POLYSACCHARIDE BIOSYNTHESIS PROTEIN EPSC-RELATED"/>
    <property type="match status" value="1"/>
</dbReference>
<protein>
    <submittedName>
        <fullName evidence="4">UDP-N-acetyl-alpha-D-glucosamine C6 dehydratase</fullName>
        <ecNumber evidence="4">4.2.1.135</ecNumber>
    </submittedName>
</protein>
<feature type="transmembrane region" description="Helical" evidence="2">
    <location>
        <begin position="49"/>
        <end position="68"/>
    </location>
</feature>
<dbReference type="PANTHER" id="PTHR43318">
    <property type="entry name" value="UDP-N-ACETYLGLUCOSAMINE 4,6-DEHYDRATASE"/>
    <property type="match status" value="1"/>
</dbReference>
<dbReference type="SUPFAM" id="SSF53335">
    <property type="entry name" value="S-adenosyl-L-methionine-dependent methyltransferases"/>
    <property type="match status" value="1"/>
</dbReference>
<evidence type="ECO:0000256" key="2">
    <source>
        <dbReference type="SAM" id="Phobius"/>
    </source>
</evidence>
<dbReference type="InterPro" id="IPR029063">
    <property type="entry name" value="SAM-dependent_MTases_sf"/>
</dbReference>
<reference evidence="4" key="1">
    <citation type="submission" date="2019-11" db="EMBL/GenBank/DDBJ databases">
        <authorList>
            <person name="Feng L."/>
        </authorList>
    </citation>
    <scope>NUCLEOTIDE SEQUENCE</scope>
    <source>
        <strain evidence="4">ElimosumLFYP34</strain>
    </source>
</reference>
<keyword evidence="2" id="KW-0472">Membrane</keyword>
<dbReference type="EC" id="4.2.1.135" evidence="4"/>
<sequence length="624" mass="70636">MKKDSKDMAVRVAFLIFLDAVVLFLSYLFAFLLTYNFKIPFNFVSGARWFLAMGIGIKVVVFFITGMYNTLWRYASIEELWQITFSVILANILTFVLYFAIGAGVPTTVQILSFVFDLIMVGAIRIFYRTGRRIKQGVGGKGNSRNVLIVGAGEAGIKILRELAAGEMKSYVVGFVDDNVYKQKKKINGLTVLGGREDIPDIVEDEQVNEIIIALPSVPKKEMNEIAEICHKTGRPVRVLPSFDDILNYDVSLSKLRDLQIEDLLDRDEIHLDKSVISEFIRGKVVLVTGGAGSIGSELCRQIIKYQPKQLVILDIYENTLYYLELELRRYIHELEIESGYGIRLDLEITSIRDKASVNSLFERYRPQVVFHAAAHKHVPLMEKTPKEAVKNNIFGTRNVLDACVEYQVEKFVQISTDKAVKPTNVMGTTKRICEMLIQLYDQHNQTEFVAVRFGNVLGSNGSVIPIFKEQIANGGPLTVTHPDIERFFMTIPEATQLVLQAGSIAHGGEIFVLDMGEPVKIKDLAERMVRLSGYEPYTEMPIVFSGLRPGEKLYEELSYDMAEFDKTRYKDIFVEKPEVFDEIVICDELEKLKQIVDGGTMSEVIDQLKVIVPDYHPNRETAI</sequence>
<evidence type="ECO:0000259" key="3">
    <source>
        <dbReference type="Pfam" id="PF02719"/>
    </source>
</evidence>
<feature type="transmembrane region" description="Helical" evidence="2">
    <location>
        <begin position="107"/>
        <end position="128"/>
    </location>
</feature>
<dbReference type="InterPro" id="IPR036291">
    <property type="entry name" value="NAD(P)-bd_dom_sf"/>
</dbReference>
<feature type="transmembrane region" description="Helical" evidence="2">
    <location>
        <begin position="80"/>
        <end position="101"/>
    </location>
</feature>
<evidence type="ECO:0000313" key="4">
    <source>
        <dbReference type="EMBL" id="VYU20607.1"/>
    </source>
</evidence>
<dbReference type="Pfam" id="PF02719">
    <property type="entry name" value="Polysacc_synt_2"/>
    <property type="match status" value="1"/>
</dbReference>
<dbReference type="EMBL" id="CACRTR010000008">
    <property type="protein sequence ID" value="VYU20607.1"/>
    <property type="molecule type" value="Genomic_DNA"/>
</dbReference>
<dbReference type="AlphaFoldDB" id="A0A6N3D4G8"/>
<proteinExistence type="inferred from homology"/>
<dbReference type="CDD" id="cd05237">
    <property type="entry name" value="UDP_invert_4-6DH_SDR_e"/>
    <property type="match status" value="1"/>
</dbReference>
<keyword evidence="4" id="KW-0456">Lyase</keyword>
<dbReference type="InterPro" id="IPR051203">
    <property type="entry name" value="Polysaccharide_Synthase-Rel"/>
</dbReference>
<evidence type="ECO:0000256" key="1">
    <source>
        <dbReference type="ARBA" id="ARBA00007430"/>
    </source>
</evidence>
<dbReference type="GO" id="GO:0016829">
    <property type="term" value="F:lyase activity"/>
    <property type="evidence" value="ECO:0007669"/>
    <property type="project" value="UniProtKB-KW"/>
</dbReference>
<name>A0A6N3D4G8_EUBLI</name>
<keyword evidence="2" id="KW-1133">Transmembrane helix</keyword>
<comment type="similarity">
    <text evidence="1">Belongs to the polysaccharide synthase family.</text>
</comment>
<gene>
    <name evidence="4" type="primary">pglF</name>
    <name evidence="4" type="ORF">ELLFYP34_02937</name>
</gene>
<dbReference type="Gene3D" id="3.40.50.720">
    <property type="entry name" value="NAD(P)-binding Rossmann-like Domain"/>
    <property type="match status" value="2"/>
</dbReference>